<dbReference type="AlphaFoldDB" id="A0A518EN76"/>
<dbReference type="PRINTS" id="PR01185">
    <property type="entry name" value="INTEGRINA"/>
</dbReference>
<keyword evidence="6" id="KW-1185">Reference proteome</keyword>
<dbReference type="PROSITE" id="PS51470">
    <property type="entry name" value="FG_GAP"/>
    <property type="match status" value="2"/>
</dbReference>
<dbReference type="Proteomes" id="UP000320390">
    <property type="component" value="Chromosome"/>
</dbReference>
<gene>
    <name evidence="5" type="ORF">Poly30_10400</name>
</gene>
<keyword evidence="3" id="KW-0325">Glycoprotein</keyword>
<name>A0A518EN76_9BACT</name>
<organism evidence="5 6">
    <name type="scientific">Saltatorellus ferox</name>
    <dbReference type="NCBI Taxonomy" id="2528018"/>
    <lineage>
        <taxon>Bacteria</taxon>
        <taxon>Pseudomonadati</taxon>
        <taxon>Planctomycetota</taxon>
        <taxon>Planctomycetia</taxon>
        <taxon>Planctomycetia incertae sedis</taxon>
        <taxon>Saltatorellus</taxon>
    </lineage>
</organism>
<dbReference type="Gene3D" id="2.130.10.130">
    <property type="entry name" value="Integrin alpha, N-terminal"/>
    <property type="match status" value="3"/>
</dbReference>
<dbReference type="RefSeq" id="WP_145194937.1">
    <property type="nucleotide sequence ID" value="NZ_CP036434.1"/>
</dbReference>
<dbReference type="SMART" id="SM00191">
    <property type="entry name" value="Int_alpha"/>
    <property type="match status" value="5"/>
</dbReference>
<dbReference type="GO" id="GO:0005178">
    <property type="term" value="F:integrin binding"/>
    <property type="evidence" value="ECO:0007669"/>
    <property type="project" value="TreeGrafter"/>
</dbReference>
<dbReference type="GO" id="GO:0008305">
    <property type="term" value="C:integrin complex"/>
    <property type="evidence" value="ECO:0007669"/>
    <property type="project" value="InterPro"/>
</dbReference>
<feature type="compositionally biased region" description="Polar residues" evidence="4">
    <location>
        <begin position="14"/>
        <end position="32"/>
    </location>
</feature>
<dbReference type="InterPro" id="IPR013519">
    <property type="entry name" value="Int_alpha_beta-p"/>
</dbReference>
<evidence type="ECO:0000256" key="3">
    <source>
        <dbReference type="ARBA" id="ARBA00023180"/>
    </source>
</evidence>
<reference evidence="5 6" key="1">
    <citation type="submission" date="2019-02" db="EMBL/GenBank/DDBJ databases">
        <title>Deep-cultivation of Planctomycetes and their phenomic and genomic characterization uncovers novel biology.</title>
        <authorList>
            <person name="Wiegand S."/>
            <person name="Jogler M."/>
            <person name="Boedeker C."/>
            <person name="Pinto D."/>
            <person name="Vollmers J."/>
            <person name="Rivas-Marin E."/>
            <person name="Kohn T."/>
            <person name="Peeters S.H."/>
            <person name="Heuer A."/>
            <person name="Rast P."/>
            <person name="Oberbeckmann S."/>
            <person name="Bunk B."/>
            <person name="Jeske O."/>
            <person name="Meyerdierks A."/>
            <person name="Storesund J.E."/>
            <person name="Kallscheuer N."/>
            <person name="Luecker S."/>
            <person name="Lage O.M."/>
            <person name="Pohl T."/>
            <person name="Merkel B.J."/>
            <person name="Hornburger P."/>
            <person name="Mueller R.-W."/>
            <person name="Bruemmer F."/>
            <person name="Labrenz M."/>
            <person name="Spormann A.M."/>
            <person name="Op den Camp H."/>
            <person name="Overmann J."/>
            <person name="Amann R."/>
            <person name="Jetten M.S.M."/>
            <person name="Mascher T."/>
            <person name="Medema M.H."/>
            <person name="Devos D.P."/>
            <person name="Kaster A.-K."/>
            <person name="Ovreas L."/>
            <person name="Rohde M."/>
            <person name="Galperin M.Y."/>
            <person name="Jogler C."/>
        </authorList>
    </citation>
    <scope>NUCLEOTIDE SEQUENCE [LARGE SCALE GENOMIC DNA]</scope>
    <source>
        <strain evidence="5 6">Poly30</strain>
    </source>
</reference>
<dbReference type="Pfam" id="PF01839">
    <property type="entry name" value="FG-GAP"/>
    <property type="match status" value="2"/>
</dbReference>
<dbReference type="GO" id="GO:0098609">
    <property type="term" value="P:cell-cell adhesion"/>
    <property type="evidence" value="ECO:0007669"/>
    <property type="project" value="TreeGrafter"/>
</dbReference>
<evidence type="ECO:0000313" key="5">
    <source>
        <dbReference type="EMBL" id="QDV05542.1"/>
    </source>
</evidence>
<dbReference type="InterPro" id="IPR000413">
    <property type="entry name" value="Integrin_alpha"/>
</dbReference>
<dbReference type="Pfam" id="PF13517">
    <property type="entry name" value="FG-GAP_3"/>
    <property type="match status" value="1"/>
</dbReference>
<dbReference type="GO" id="GO:0007229">
    <property type="term" value="P:integrin-mediated signaling pathway"/>
    <property type="evidence" value="ECO:0007669"/>
    <property type="project" value="TreeGrafter"/>
</dbReference>
<keyword evidence="2" id="KW-0677">Repeat</keyword>
<dbReference type="SUPFAM" id="SSF69318">
    <property type="entry name" value="Integrin alpha N-terminal domain"/>
    <property type="match status" value="2"/>
</dbReference>
<dbReference type="GO" id="GO:0007160">
    <property type="term" value="P:cell-matrix adhesion"/>
    <property type="evidence" value="ECO:0007669"/>
    <property type="project" value="TreeGrafter"/>
</dbReference>
<accession>A0A518EN76</accession>
<feature type="region of interest" description="Disordered" evidence="4">
    <location>
        <begin position="14"/>
        <end position="36"/>
    </location>
</feature>
<evidence type="ECO:0000256" key="1">
    <source>
        <dbReference type="ARBA" id="ARBA00022729"/>
    </source>
</evidence>
<keyword evidence="1" id="KW-0732">Signal</keyword>
<dbReference type="PANTHER" id="PTHR23220">
    <property type="entry name" value="INTEGRIN ALPHA"/>
    <property type="match status" value="1"/>
</dbReference>
<protein>
    <submittedName>
        <fullName evidence="5">FG-GAP repeat protein</fullName>
    </submittedName>
</protein>
<dbReference type="OrthoDB" id="228608at2"/>
<evidence type="ECO:0000256" key="2">
    <source>
        <dbReference type="ARBA" id="ARBA00022737"/>
    </source>
</evidence>
<dbReference type="EMBL" id="CP036434">
    <property type="protein sequence ID" value="QDV05542.1"/>
    <property type="molecule type" value="Genomic_DNA"/>
</dbReference>
<dbReference type="PANTHER" id="PTHR23220:SF122">
    <property type="entry name" value="INTEGRIN ALPHA-PS1"/>
    <property type="match status" value="1"/>
</dbReference>
<sequence length="591" mass="60142">MALFPIRTMNVTPSATQVSPASPITRARPSTDSPRRRRLSLAPSLLPVLALSVAWSARASAQIWEVDPLLQIPLGADAGFVVASIGDLDGDGLRDGLITSVSDNGDRGRVYAVSTGTGATILSLVGQSVGDWFGHSTDGVGDVDGDGVADLIVGAPQIQSGGAGQASMHSGATGARLWTVDGEALNDRFGWVVAGAGDVNGDGLDDVAICAPGHDAGGINGSGKVYVRSGLDGAPIRSFEGASVQGAFGASCGAVGDVNGDGIKDLVACALRAGSNGRGEATVFSGSDGSVLWTVSAGAQAQQYGNYFSGEAGDVNADGTPDVYVIDYVNIQQRGRLFVYSGTDGTVLHSIRGTDRTLLMFGRVRIGDLDGDQHDDLMVCSAMGSYGAASAGVISFFSGATGRSLGRHSSSVPLLRLGTDCVSVGDIDGDGREDVFAGVGRISSGVGGAFVLPTNPASPAVYCDGAVNSTGRASELDYRGSLRLANASQQLTFALSDLPGSSTAIAFCSLSADFAPVGDGFRCVGNPALRLVSVFLPGSSSDSAFLPARVPISGATAAVIGSPWYVQAWYRDAQSAGAGFNLSSALRMMFR</sequence>
<evidence type="ECO:0000256" key="4">
    <source>
        <dbReference type="SAM" id="MobiDB-lite"/>
    </source>
</evidence>
<dbReference type="InterPro" id="IPR013517">
    <property type="entry name" value="FG-GAP"/>
</dbReference>
<dbReference type="GO" id="GO:0009897">
    <property type="term" value="C:external side of plasma membrane"/>
    <property type="evidence" value="ECO:0007669"/>
    <property type="project" value="TreeGrafter"/>
</dbReference>
<dbReference type="GO" id="GO:0033627">
    <property type="term" value="P:cell adhesion mediated by integrin"/>
    <property type="evidence" value="ECO:0007669"/>
    <property type="project" value="TreeGrafter"/>
</dbReference>
<evidence type="ECO:0000313" key="6">
    <source>
        <dbReference type="Proteomes" id="UP000320390"/>
    </source>
</evidence>
<proteinExistence type="predicted"/>
<dbReference type="InterPro" id="IPR028994">
    <property type="entry name" value="Integrin_alpha_N"/>
</dbReference>